<keyword evidence="5" id="KW-1185">Reference proteome</keyword>
<evidence type="ECO:0000256" key="1">
    <source>
        <dbReference type="ARBA" id="ARBA00022801"/>
    </source>
</evidence>
<evidence type="ECO:0000313" key="4">
    <source>
        <dbReference type="EMBL" id="BBD09725.1"/>
    </source>
</evidence>
<dbReference type="AlphaFoldDB" id="A0A2Z6B2Q9"/>
<dbReference type="RefSeq" id="WP_172961780.1">
    <property type="nucleotide sequence ID" value="NZ_AP017378.1"/>
</dbReference>
<dbReference type="InterPro" id="IPR014051">
    <property type="entry name" value="Phosphoesterase_HXTX"/>
</dbReference>
<dbReference type="SUPFAM" id="SSF55144">
    <property type="entry name" value="LigT-like"/>
    <property type="match status" value="1"/>
</dbReference>
<feature type="active site" description="Proton acceptor" evidence="2">
    <location>
        <position position="132"/>
    </location>
</feature>
<dbReference type="Gene3D" id="3.90.1140.10">
    <property type="entry name" value="Cyclic phosphodiesterase"/>
    <property type="match status" value="1"/>
</dbReference>
<evidence type="ECO:0000313" key="5">
    <source>
        <dbReference type="Proteomes" id="UP000269883"/>
    </source>
</evidence>
<dbReference type="HAMAP" id="MF_01940">
    <property type="entry name" value="RNA_CPDase"/>
    <property type="match status" value="1"/>
</dbReference>
<comment type="catalytic activity">
    <reaction evidence="2">
        <text>a 3'-end 2',3'-cyclophospho-ribonucleotide-RNA + H2O = a 3'-end 2'-phospho-ribonucleotide-RNA + H(+)</text>
        <dbReference type="Rhea" id="RHEA:11828"/>
        <dbReference type="Rhea" id="RHEA-COMP:10464"/>
        <dbReference type="Rhea" id="RHEA-COMP:17353"/>
        <dbReference type="ChEBI" id="CHEBI:15377"/>
        <dbReference type="ChEBI" id="CHEBI:15378"/>
        <dbReference type="ChEBI" id="CHEBI:83064"/>
        <dbReference type="ChEBI" id="CHEBI:173113"/>
        <dbReference type="EC" id="3.1.4.58"/>
    </reaction>
</comment>
<comment type="similarity">
    <text evidence="2">Belongs to the 2H phosphoesterase superfamily. ThpR family.</text>
</comment>
<feature type="domain" description="Phosphoesterase HXTX" evidence="3">
    <location>
        <begin position="34"/>
        <end position="96"/>
    </location>
</feature>
<dbReference type="PANTHER" id="PTHR35561">
    <property type="entry name" value="RNA 2',3'-CYCLIC PHOSPHODIESTERASE"/>
    <property type="match status" value="1"/>
</dbReference>
<dbReference type="EC" id="3.1.4.58" evidence="2"/>
<dbReference type="InterPro" id="IPR004175">
    <property type="entry name" value="RNA_CPDase"/>
</dbReference>
<protein>
    <recommendedName>
        <fullName evidence="2">RNA 2',3'-cyclic phosphodiesterase</fullName>
        <shortName evidence="2">RNA 2',3'-CPDase</shortName>
        <ecNumber evidence="2">3.1.4.58</ecNumber>
    </recommendedName>
</protein>
<evidence type="ECO:0000259" key="3">
    <source>
        <dbReference type="Pfam" id="PF02834"/>
    </source>
</evidence>
<dbReference type="GO" id="GO:0016874">
    <property type="term" value="F:ligase activity"/>
    <property type="evidence" value="ECO:0007669"/>
    <property type="project" value="UniProtKB-KW"/>
</dbReference>
<comment type="function">
    <text evidence="2">Hydrolyzes RNA 2',3'-cyclic phosphodiester to an RNA 2'-phosphomonoester.</text>
</comment>
<feature type="domain" description="Phosphoesterase HXTX" evidence="3">
    <location>
        <begin position="102"/>
        <end position="189"/>
    </location>
</feature>
<evidence type="ECO:0000256" key="2">
    <source>
        <dbReference type="HAMAP-Rule" id="MF_01940"/>
    </source>
</evidence>
<dbReference type="NCBIfam" id="TIGR02258">
    <property type="entry name" value="2_5_ligase"/>
    <property type="match status" value="1"/>
</dbReference>
<feature type="active site" description="Proton donor" evidence="2">
    <location>
        <position position="47"/>
    </location>
</feature>
<dbReference type="Pfam" id="PF02834">
    <property type="entry name" value="LigT_PEase"/>
    <property type="match status" value="2"/>
</dbReference>
<dbReference type="EMBL" id="AP017378">
    <property type="protein sequence ID" value="BBD09725.1"/>
    <property type="molecule type" value="Genomic_DNA"/>
</dbReference>
<organism evidence="4 5">
    <name type="scientific">Desulfovibrio ferrophilus</name>
    <dbReference type="NCBI Taxonomy" id="241368"/>
    <lineage>
        <taxon>Bacteria</taxon>
        <taxon>Pseudomonadati</taxon>
        <taxon>Thermodesulfobacteriota</taxon>
        <taxon>Desulfovibrionia</taxon>
        <taxon>Desulfovibrionales</taxon>
        <taxon>Desulfovibrionaceae</taxon>
        <taxon>Desulfovibrio</taxon>
    </lineage>
</organism>
<dbReference type="GO" id="GO:0008664">
    <property type="term" value="F:RNA 2',3'-cyclic 3'-phosphodiesterase activity"/>
    <property type="evidence" value="ECO:0007669"/>
    <property type="project" value="UniProtKB-EC"/>
</dbReference>
<proteinExistence type="inferred from homology"/>
<dbReference type="InterPro" id="IPR009097">
    <property type="entry name" value="Cyclic_Pdiesterase"/>
</dbReference>
<reference evidence="4 5" key="1">
    <citation type="journal article" date="2018" name="Sci. Adv.">
        <title>Multi-heme cytochromes provide a pathway for survival in energy-limited environments.</title>
        <authorList>
            <person name="Deng X."/>
            <person name="Dohmae N."/>
            <person name="Nealson K.H."/>
            <person name="Hashimoto K."/>
            <person name="Okamoto A."/>
        </authorList>
    </citation>
    <scope>NUCLEOTIDE SEQUENCE [LARGE SCALE GENOMIC DNA]</scope>
    <source>
        <strain evidence="4 5">IS5</strain>
    </source>
</reference>
<dbReference type="PANTHER" id="PTHR35561:SF1">
    <property type="entry name" value="RNA 2',3'-CYCLIC PHOSPHODIESTERASE"/>
    <property type="match status" value="1"/>
</dbReference>
<accession>A0A2Z6B2Q9</accession>
<gene>
    <name evidence="4" type="ORF">DFE_2999</name>
</gene>
<keyword evidence="1 2" id="KW-0378">Hydrolase</keyword>
<sequence length="200" mass="21820">MVAPDSFRLFVGVALPALYQDGLAKVSSTWSPRLKSKVTWTRPANAHLTLKFLGNVAPSALDDVKHALTGVEFAPFVLQAGGCGAFPAKGRPAVLWLGLERGAEKLAKLAASVDQTLKPLGFAPEGKPFHPHLTLLRVRLDKKASQTREARSDPWPEMMEGIARERWEAFALERFTLFRSVLGPDGPRYTALVDFGATSL</sequence>
<keyword evidence="4" id="KW-0436">Ligase</keyword>
<dbReference type="KEGG" id="dfl:DFE_2999"/>
<feature type="short sequence motif" description="HXTX 1" evidence="2">
    <location>
        <begin position="47"/>
        <end position="50"/>
    </location>
</feature>
<feature type="short sequence motif" description="HXTX 2" evidence="2">
    <location>
        <begin position="132"/>
        <end position="135"/>
    </location>
</feature>
<name>A0A2Z6B2Q9_9BACT</name>
<dbReference type="GO" id="GO:0004113">
    <property type="term" value="F:2',3'-cyclic-nucleotide 3'-phosphodiesterase activity"/>
    <property type="evidence" value="ECO:0007669"/>
    <property type="project" value="InterPro"/>
</dbReference>
<dbReference type="Proteomes" id="UP000269883">
    <property type="component" value="Chromosome"/>
</dbReference>